<reference evidence="2 3" key="1">
    <citation type="submission" date="2017-06" db="EMBL/GenBank/DDBJ databases">
        <title>Genome sequencing of cyanobaciteial culture collection at National Institute for Environmental Studies (NIES).</title>
        <authorList>
            <person name="Hirose Y."/>
            <person name="Shimura Y."/>
            <person name="Fujisawa T."/>
            <person name="Nakamura Y."/>
            <person name="Kawachi M."/>
        </authorList>
    </citation>
    <scope>NUCLEOTIDE SEQUENCE [LARGE SCALE GENOMIC DNA]</scope>
    <source>
        <strain evidence="2 3">NIES-23</strain>
    </source>
</reference>
<proteinExistence type="predicted"/>
<evidence type="ECO:0000313" key="2">
    <source>
        <dbReference type="EMBL" id="BAY69673.1"/>
    </source>
</evidence>
<organism evidence="2 3">
    <name type="scientific">Trichormus variabilis NIES-23</name>
    <dbReference type="NCBI Taxonomy" id="1973479"/>
    <lineage>
        <taxon>Bacteria</taxon>
        <taxon>Bacillati</taxon>
        <taxon>Cyanobacteriota</taxon>
        <taxon>Cyanophyceae</taxon>
        <taxon>Nostocales</taxon>
        <taxon>Nostocaceae</taxon>
        <taxon>Trichormus</taxon>
    </lineage>
</organism>
<evidence type="ECO:0000256" key="1">
    <source>
        <dbReference type="SAM" id="MobiDB-lite"/>
    </source>
</evidence>
<sequence>MNQEPRKLINLSVHESSDPSIISGNQNEGDLGNNDDLNDSANRYENIDVPTPQPTDPFTESTVVDRQITTANLSAG</sequence>
<dbReference type="EMBL" id="AP018216">
    <property type="protein sequence ID" value="BAY69673.1"/>
    <property type="molecule type" value="Genomic_DNA"/>
</dbReference>
<dbReference type="Proteomes" id="UP000217507">
    <property type="component" value="Chromosome"/>
</dbReference>
<feature type="compositionally biased region" description="Low complexity" evidence="1">
    <location>
        <begin position="24"/>
        <end position="35"/>
    </location>
</feature>
<gene>
    <name evidence="2" type="ORF">NIES23_24680</name>
</gene>
<protein>
    <submittedName>
        <fullName evidence="2">Uncharacterized protein</fullName>
    </submittedName>
</protein>
<evidence type="ECO:0000313" key="3">
    <source>
        <dbReference type="Proteomes" id="UP000217507"/>
    </source>
</evidence>
<feature type="region of interest" description="Disordered" evidence="1">
    <location>
        <begin position="1"/>
        <end position="60"/>
    </location>
</feature>
<name>A0A1Z4KLA8_ANAVA</name>
<accession>A0A1Z4KLA8</accession>
<dbReference type="AlphaFoldDB" id="A0A1Z4KLA8"/>